<keyword evidence="3" id="KW-0804">Transcription</keyword>
<dbReference type="SUPFAM" id="SSF46894">
    <property type="entry name" value="C-terminal effector domain of the bipartite response regulators"/>
    <property type="match status" value="1"/>
</dbReference>
<evidence type="ECO:0000313" key="6">
    <source>
        <dbReference type="Proteomes" id="UP001500804"/>
    </source>
</evidence>
<keyword evidence="2" id="KW-0238">DNA-binding</keyword>
<dbReference type="SMART" id="SM00421">
    <property type="entry name" value="HTH_LUXR"/>
    <property type="match status" value="1"/>
</dbReference>
<dbReference type="InterPro" id="IPR000792">
    <property type="entry name" value="Tscrpt_reg_LuxR_C"/>
</dbReference>
<dbReference type="Pfam" id="PF00196">
    <property type="entry name" value="GerE"/>
    <property type="match status" value="1"/>
</dbReference>
<feature type="domain" description="HTH luxR-type" evidence="4">
    <location>
        <begin position="138"/>
        <end position="203"/>
    </location>
</feature>
<sequence length="205" mass="22520">MTVRSADPLTQAGAISHLRQTPGLELVESPHRPGRGRVAVVLTHRLDDMTIVELRRLTREPGQRVVLVADRLREPELMAVLECGVRTIMWRSDATPSRLAQAVRAAAQGESHLPQDLLGQLMTHVGRSRRAAANALSPAVPAAGLAPREIEVLKLLADGMDTREIAAKLSYSERTIKNTISGLMNRLQLRHRAHAVAYAVREGYI</sequence>
<gene>
    <name evidence="5" type="ORF">GCM10023320_77700</name>
</gene>
<dbReference type="CDD" id="cd06170">
    <property type="entry name" value="LuxR_C_like"/>
    <property type="match status" value="1"/>
</dbReference>
<keyword evidence="6" id="KW-1185">Reference proteome</keyword>
<name>A0ABP9P4S6_9PSEU</name>
<evidence type="ECO:0000256" key="1">
    <source>
        <dbReference type="ARBA" id="ARBA00023015"/>
    </source>
</evidence>
<dbReference type="Proteomes" id="UP001500804">
    <property type="component" value="Unassembled WGS sequence"/>
</dbReference>
<dbReference type="PROSITE" id="PS50043">
    <property type="entry name" value="HTH_LUXR_2"/>
    <property type="match status" value="1"/>
</dbReference>
<proteinExistence type="predicted"/>
<protein>
    <submittedName>
        <fullName evidence="5">Response regulator transcription factor</fullName>
    </submittedName>
</protein>
<dbReference type="PANTHER" id="PTHR43214:SF24">
    <property type="entry name" value="TRANSCRIPTIONAL REGULATORY PROTEIN NARL-RELATED"/>
    <property type="match status" value="1"/>
</dbReference>
<dbReference type="PRINTS" id="PR00038">
    <property type="entry name" value="HTHLUXR"/>
</dbReference>
<organism evidence="5 6">
    <name type="scientific">Pseudonocardia adelaidensis</name>
    <dbReference type="NCBI Taxonomy" id="648754"/>
    <lineage>
        <taxon>Bacteria</taxon>
        <taxon>Bacillati</taxon>
        <taxon>Actinomycetota</taxon>
        <taxon>Actinomycetes</taxon>
        <taxon>Pseudonocardiales</taxon>
        <taxon>Pseudonocardiaceae</taxon>
        <taxon>Pseudonocardia</taxon>
    </lineage>
</organism>
<comment type="caution">
    <text evidence="5">The sequence shown here is derived from an EMBL/GenBank/DDBJ whole genome shotgun (WGS) entry which is preliminary data.</text>
</comment>
<evidence type="ECO:0000313" key="5">
    <source>
        <dbReference type="EMBL" id="GAA5140273.1"/>
    </source>
</evidence>
<dbReference type="EMBL" id="BAABJO010000047">
    <property type="protein sequence ID" value="GAA5140273.1"/>
    <property type="molecule type" value="Genomic_DNA"/>
</dbReference>
<keyword evidence="1" id="KW-0805">Transcription regulation</keyword>
<dbReference type="InterPro" id="IPR016032">
    <property type="entry name" value="Sig_transdc_resp-reg_C-effctor"/>
</dbReference>
<evidence type="ECO:0000256" key="2">
    <source>
        <dbReference type="ARBA" id="ARBA00023125"/>
    </source>
</evidence>
<dbReference type="Gene3D" id="3.40.50.2300">
    <property type="match status" value="1"/>
</dbReference>
<dbReference type="PANTHER" id="PTHR43214">
    <property type="entry name" value="TWO-COMPONENT RESPONSE REGULATOR"/>
    <property type="match status" value="1"/>
</dbReference>
<evidence type="ECO:0000256" key="3">
    <source>
        <dbReference type="ARBA" id="ARBA00023163"/>
    </source>
</evidence>
<accession>A0ABP9P4S6</accession>
<reference evidence="6" key="1">
    <citation type="journal article" date="2019" name="Int. J. Syst. Evol. Microbiol.">
        <title>The Global Catalogue of Microorganisms (GCM) 10K type strain sequencing project: providing services to taxonomists for standard genome sequencing and annotation.</title>
        <authorList>
            <consortium name="The Broad Institute Genomics Platform"/>
            <consortium name="The Broad Institute Genome Sequencing Center for Infectious Disease"/>
            <person name="Wu L."/>
            <person name="Ma J."/>
        </authorList>
    </citation>
    <scope>NUCLEOTIDE SEQUENCE [LARGE SCALE GENOMIC DNA]</scope>
    <source>
        <strain evidence="6">JCM 18302</strain>
    </source>
</reference>
<evidence type="ECO:0000259" key="4">
    <source>
        <dbReference type="PROSITE" id="PS50043"/>
    </source>
</evidence>
<dbReference type="InterPro" id="IPR039420">
    <property type="entry name" value="WalR-like"/>
</dbReference>